<evidence type="ECO:0000256" key="1">
    <source>
        <dbReference type="SAM" id="MobiDB-lite"/>
    </source>
</evidence>
<sequence length="249" mass="26393">MATLCGPVVVDGSGPPRYRTIKAEELFSSSRTMLNPRTNTFYYVGLAGISVGDEALFVPTSAFAMDDAAATRLQSSSCLPLGSGSNVIARTLPRSPPPASSSSPCRLPKLALVLPEQPLILDITPTPARPCSASHCRQRNRRFGASSPRPSTRRCSSDTLVTLSSPEASSPYHLAARIAPLLSPHLRCWKPSPAKLRPSRVPMLAFPAMRTPSSLAKSVQPLPTSSCTVQSAAVVPAAGVPRCAQQMFV</sequence>
<protein>
    <submittedName>
        <fullName evidence="2">Uncharacterized protein</fullName>
    </submittedName>
</protein>
<dbReference type="HOGENOM" id="CLU_1117374_0_0_1"/>
<dbReference type="Gene3D" id="2.40.70.10">
    <property type="entry name" value="Acid Proteases"/>
    <property type="match status" value="1"/>
</dbReference>
<dbReference type="AlphaFoldDB" id="A0A080YUQ9"/>
<dbReference type="EMBL" id="HG670306">
    <property type="protein sequence ID" value="CDM87147.1"/>
    <property type="molecule type" value="Genomic_DNA"/>
</dbReference>
<gene>
    <name evidence="2" type="ORF">TRAES_3BF024600050CFD_c1</name>
</gene>
<feature type="region of interest" description="Disordered" evidence="1">
    <location>
        <begin position="131"/>
        <end position="157"/>
    </location>
</feature>
<organism evidence="2">
    <name type="scientific">Triticum aestivum</name>
    <name type="common">Wheat</name>
    <dbReference type="NCBI Taxonomy" id="4565"/>
    <lineage>
        <taxon>Eukaryota</taxon>
        <taxon>Viridiplantae</taxon>
        <taxon>Streptophyta</taxon>
        <taxon>Embryophyta</taxon>
        <taxon>Tracheophyta</taxon>
        <taxon>Spermatophyta</taxon>
        <taxon>Magnoliopsida</taxon>
        <taxon>Liliopsida</taxon>
        <taxon>Poales</taxon>
        <taxon>Poaceae</taxon>
        <taxon>BOP clade</taxon>
        <taxon>Pooideae</taxon>
        <taxon>Triticodae</taxon>
        <taxon>Triticeae</taxon>
        <taxon>Triticinae</taxon>
        <taxon>Triticum</taxon>
    </lineage>
</organism>
<name>A0A080YUQ9_WHEAT</name>
<evidence type="ECO:0000313" key="2">
    <source>
        <dbReference type="EMBL" id="CDM87147.1"/>
    </source>
</evidence>
<reference evidence="2" key="1">
    <citation type="journal article" date="2014" name="Science">
        <title>Structural and functional partitioning of bread wheat chromosome 3B.</title>
        <authorList>
            <person name="Choulet F."/>
            <person name="Alberti A."/>
            <person name="Theil S."/>
            <person name="Glover N."/>
            <person name="Barbe V."/>
            <person name="Daron J."/>
            <person name="Pingault L."/>
            <person name="Sourdille P."/>
            <person name="Couloux A."/>
            <person name="Paux E."/>
            <person name="Leroy P."/>
            <person name="Mangenot S."/>
            <person name="Guilhot N."/>
            <person name="Le Gouis J."/>
            <person name="Balfourier F."/>
            <person name="Alaux M."/>
            <person name="Jamilloux V."/>
            <person name="Poulain J."/>
            <person name="Durand C."/>
            <person name="Bellec A."/>
            <person name="Gaspin C."/>
            <person name="Safar J."/>
            <person name="Dolezel J."/>
            <person name="Rogers J."/>
            <person name="Vandepoele K."/>
            <person name="Aury J.M."/>
            <person name="Mayer K."/>
            <person name="Berges H."/>
            <person name="Quesneville H."/>
            <person name="Wincker P."/>
            <person name="Feuillet C."/>
        </authorList>
    </citation>
    <scope>NUCLEOTIDE SEQUENCE</scope>
</reference>
<proteinExistence type="predicted"/>
<accession>A0A080YUQ9</accession>
<dbReference type="InterPro" id="IPR021109">
    <property type="entry name" value="Peptidase_aspartic_dom_sf"/>
</dbReference>